<reference evidence="4" key="2">
    <citation type="submission" date="2021-09" db="EMBL/GenBank/DDBJ databases">
        <authorList>
            <person name="Gilroy R."/>
        </authorList>
    </citation>
    <scope>NUCLEOTIDE SEQUENCE</scope>
    <source>
        <strain evidence="4">CHK179-5677</strain>
    </source>
</reference>
<dbReference type="Gene3D" id="2.40.50.140">
    <property type="entry name" value="Nucleic acid-binding proteins"/>
    <property type="match status" value="1"/>
</dbReference>
<evidence type="ECO:0000313" key="5">
    <source>
        <dbReference type="Proteomes" id="UP000760668"/>
    </source>
</evidence>
<dbReference type="GO" id="GO:0003697">
    <property type="term" value="F:single-stranded DNA binding"/>
    <property type="evidence" value="ECO:0007669"/>
    <property type="project" value="InterPro"/>
</dbReference>
<protein>
    <submittedName>
        <fullName evidence="4">Single-stranded DNA-binding protein</fullName>
    </submittedName>
</protein>
<accession>A0A921SR73</accession>
<dbReference type="RefSeq" id="WP_304247249.1">
    <property type="nucleotide sequence ID" value="NZ_DYUC01000011.1"/>
</dbReference>
<proteinExistence type="predicted"/>
<organism evidence="4 5">
    <name type="scientific">Pseudoflavonifractor capillosus</name>
    <dbReference type="NCBI Taxonomy" id="106588"/>
    <lineage>
        <taxon>Bacteria</taxon>
        <taxon>Bacillati</taxon>
        <taxon>Bacillota</taxon>
        <taxon>Clostridia</taxon>
        <taxon>Eubacteriales</taxon>
        <taxon>Oscillospiraceae</taxon>
        <taxon>Pseudoflavonifractor</taxon>
    </lineage>
</organism>
<evidence type="ECO:0000256" key="3">
    <source>
        <dbReference type="SAM" id="MobiDB-lite"/>
    </source>
</evidence>
<dbReference type="PROSITE" id="PS50935">
    <property type="entry name" value="SSB"/>
    <property type="match status" value="1"/>
</dbReference>
<dbReference type="CDD" id="cd04496">
    <property type="entry name" value="SSB_OBF"/>
    <property type="match status" value="1"/>
</dbReference>
<feature type="region of interest" description="Disordered" evidence="3">
    <location>
        <begin position="101"/>
        <end position="140"/>
    </location>
</feature>
<gene>
    <name evidence="4" type="ORF">K8V01_01215</name>
</gene>
<evidence type="ECO:0000256" key="1">
    <source>
        <dbReference type="ARBA" id="ARBA00023125"/>
    </source>
</evidence>
<sequence>MAQAIVFGRVTTGLELKTSLKNNPYVMFSLAEHFGFGEAARTQFIQVWAWGHLAHQLVKCSVAKGSTIWVSGFLELSDYTRKDGVTKDKRLKLTLKDWGVLPGTGRSRQEPASQTGAMEAPAAEPPTADIIDGEREELPE</sequence>
<reference evidence="4" key="1">
    <citation type="journal article" date="2021" name="PeerJ">
        <title>Extensive microbial diversity within the chicken gut microbiome revealed by metagenomics and culture.</title>
        <authorList>
            <person name="Gilroy R."/>
            <person name="Ravi A."/>
            <person name="Getino M."/>
            <person name="Pursley I."/>
            <person name="Horton D.L."/>
            <person name="Alikhan N.F."/>
            <person name="Baker D."/>
            <person name="Gharbi K."/>
            <person name="Hall N."/>
            <person name="Watson M."/>
            <person name="Adriaenssens E.M."/>
            <person name="Foster-Nyarko E."/>
            <person name="Jarju S."/>
            <person name="Secka A."/>
            <person name="Antonio M."/>
            <person name="Oren A."/>
            <person name="Chaudhuri R.R."/>
            <person name="La Ragione R."/>
            <person name="Hildebrand F."/>
            <person name="Pallen M.J."/>
        </authorList>
    </citation>
    <scope>NUCLEOTIDE SEQUENCE</scope>
    <source>
        <strain evidence="4">CHK179-5677</strain>
    </source>
</reference>
<dbReference type="InterPro" id="IPR000424">
    <property type="entry name" value="Primosome_PriB/ssb"/>
</dbReference>
<keyword evidence="1 2" id="KW-0238">DNA-binding</keyword>
<evidence type="ECO:0000256" key="2">
    <source>
        <dbReference type="PROSITE-ProRule" id="PRU00252"/>
    </source>
</evidence>
<evidence type="ECO:0000313" key="4">
    <source>
        <dbReference type="EMBL" id="HJG85640.1"/>
    </source>
</evidence>
<comment type="caution">
    <text evidence="4">The sequence shown here is derived from an EMBL/GenBank/DDBJ whole genome shotgun (WGS) entry which is preliminary data.</text>
</comment>
<dbReference type="SUPFAM" id="SSF50249">
    <property type="entry name" value="Nucleic acid-binding proteins"/>
    <property type="match status" value="1"/>
</dbReference>
<dbReference type="InterPro" id="IPR012340">
    <property type="entry name" value="NA-bd_OB-fold"/>
</dbReference>
<dbReference type="Proteomes" id="UP000760668">
    <property type="component" value="Unassembled WGS sequence"/>
</dbReference>
<dbReference type="EMBL" id="DYUC01000011">
    <property type="protein sequence ID" value="HJG85640.1"/>
    <property type="molecule type" value="Genomic_DNA"/>
</dbReference>
<name>A0A921SR73_9FIRM</name>
<dbReference type="Pfam" id="PF00436">
    <property type="entry name" value="SSB"/>
    <property type="match status" value="1"/>
</dbReference>
<dbReference type="AlphaFoldDB" id="A0A921SR73"/>